<evidence type="ECO:0000256" key="1">
    <source>
        <dbReference type="ARBA" id="ARBA00023002"/>
    </source>
</evidence>
<sequence>MGVVGVVVGVVVGLYILRKCREARWGKCSSKRRMEGKVVVITGANSGIGKETARDLAARGAVVILGCRSRQAALQAVRDIRTTTGDGDLIVMDLDLGDLASVRTFATNLLRKFDKIDVLINNAGVYFPPEERRKSKDGFEIHFGVNHLGHFLLTHLLLTTIKSTPGSRIVTVSSSLYVHGRLDYDVLDNAADDNTAATDDSTSTARHNPLYCDSKLANILHSQELARKTQGAGVGVLVVCPGFVYTGLMRYTLHKYNWFKKLCFTPIIFLFMRNSEQGAQSVIHCAVSEELEGIEWAFVRECKIDKLAEVAQDPTAATKLWHISMNMVGEGKVGTAGTEVEKTVGVEVGTASAEVGTAGVEVGTAGVEVGTASGEVGTASGEVGTTGGEVGTAGGKVGTAGVEVGTASGEVGTTGGEVGTAGGKVGTAGGKVGTAGVEVGTASGEVGTTGGEVGTAGGKVGTAGGERESEAVEEYRSSLREAGRTLVESSSLIAMEEEPVDDEGITLDDDEDDVEGSYDVTKDAATSDEEQPSTDEEEGSLDDDKPLLLLQQRTAN</sequence>
<dbReference type="Proteomes" id="UP001445076">
    <property type="component" value="Unassembled WGS sequence"/>
</dbReference>
<dbReference type="Pfam" id="PF00106">
    <property type="entry name" value="adh_short"/>
    <property type="match status" value="1"/>
</dbReference>
<feature type="compositionally biased region" description="Acidic residues" evidence="2">
    <location>
        <begin position="495"/>
        <end position="516"/>
    </location>
</feature>
<keyword evidence="1" id="KW-0560">Oxidoreductase</keyword>
<dbReference type="InterPro" id="IPR002347">
    <property type="entry name" value="SDR_fam"/>
</dbReference>
<proteinExistence type="predicted"/>
<gene>
    <name evidence="3" type="ORF">OTU49_004761</name>
</gene>
<evidence type="ECO:0000313" key="4">
    <source>
        <dbReference type="Proteomes" id="UP001445076"/>
    </source>
</evidence>
<organism evidence="3 4">
    <name type="scientific">Cherax quadricarinatus</name>
    <name type="common">Australian red claw crayfish</name>
    <dbReference type="NCBI Taxonomy" id="27406"/>
    <lineage>
        <taxon>Eukaryota</taxon>
        <taxon>Metazoa</taxon>
        <taxon>Ecdysozoa</taxon>
        <taxon>Arthropoda</taxon>
        <taxon>Crustacea</taxon>
        <taxon>Multicrustacea</taxon>
        <taxon>Malacostraca</taxon>
        <taxon>Eumalacostraca</taxon>
        <taxon>Eucarida</taxon>
        <taxon>Decapoda</taxon>
        <taxon>Pleocyemata</taxon>
        <taxon>Astacidea</taxon>
        <taxon>Parastacoidea</taxon>
        <taxon>Parastacidae</taxon>
        <taxon>Cherax</taxon>
    </lineage>
</organism>
<reference evidence="3 4" key="1">
    <citation type="journal article" date="2024" name="BMC Genomics">
        <title>Genome assembly of redclaw crayfish (Cherax quadricarinatus) provides insights into its immune adaptation and hypoxia tolerance.</title>
        <authorList>
            <person name="Liu Z."/>
            <person name="Zheng J."/>
            <person name="Li H."/>
            <person name="Fang K."/>
            <person name="Wang S."/>
            <person name="He J."/>
            <person name="Zhou D."/>
            <person name="Weng S."/>
            <person name="Chi M."/>
            <person name="Gu Z."/>
            <person name="He J."/>
            <person name="Li F."/>
            <person name="Wang M."/>
        </authorList>
    </citation>
    <scope>NUCLEOTIDE SEQUENCE [LARGE SCALE GENOMIC DNA]</scope>
    <source>
        <strain evidence="3">ZL_2023a</strain>
    </source>
</reference>
<feature type="compositionally biased region" description="Gly residues" evidence="2">
    <location>
        <begin position="384"/>
        <end position="397"/>
    </location>
</feature>
<dbReference type="CDD" id="cd05327">
    <property type="entry name" value="retinol-DH_like_SDR_c_like"/>
    <property type="match status" value="1"/>
</dbReference>
<evidence type="ECO:0000256" key="2">
    <source>
        <dbReference type="SAM" id="MobiDB-lite"/>
    </source>
</evidence>
<dbReference type="PANTHER" id="PTHR43157:SF72">
    <property type="entry name" value="RETINOL DEHYDROGENASE 14"/>
    <property type="match status" value="1"/>
</dbReference>
<protein>
    <submittedName>
        <fullName evidence="3">Uncharacterized protein</fullName>
    </submittedName>
</protein>
<dbReference type="InterPro" id="IPR036291">
    <property type="entry name" value="NAD(P)-bd_dom_sf"/>
</dbReference>
<dbReference type="Gene3D" id="3.40.50.720">
    <property type="entry name" value="NAD(P)-binding Rossmann-like Domain"/>
    <property type="match status" value="1"/>
</dbReference>
<keyword evidence="4" id="KW-1185">Reference proteome</keyword>
<dbReference type="EMBL" id="JARKIK010000043">
    <property type="protein sequence ID" value="KAK8737014.1"/>
    <property type="molecule type" value="Genomic_DNA"/>
</dbReference>
<accession>A0AAW0XBB0</accession>
<feature type="compositionally biased region" description="Basic and acidic residues" evidence="2">
    <location>
        <begin position="465"/>
        <end position="483"/>
    </location>
</feature>
<comment type="caution">
    <text evidence="3">The sequence shown here is derived from an EMBL/GenBank/DDBJ whole genome shotgun (WGS) entry which is preliminary data.</text>
</comment>
<dbReference type="PANTHER" id="PTHR43157">
    <property type="entry name" value="PHOSPHATIDYLINOSITOL-GLYCAN BIOSYNTHESIS CLASS F PROTEIN-RELATED"/>
    <property type="match status" value="1"/>
</dbReference>
<dbReference type="AlphaFoldDB" id="A0AAW0XBB0"/>
<feature type="compositionally biased region" description="Low complexity" evidence="2">
    <location>
        <begin position="374"/>
        <end position="383"/>
    </location>
</feature>
<feature type="region of interest" description="Disordered" evidence="2">
    <location>
        <begin position="374"/>
        <end position="397"/>
    </location>
</feature>
<feature type="region of interest" description="Disordered" evidence="2">
    <location>
        <begin position="442"/>
        <end position="556"/>
    </location>
</feature>
<name>A0AAW0XBB0_CHEQU</name>
<feature type="compositionally biased region" description="Acidic residues" evidence="2">
    <location>
        <begin position="526"/>
        <end position="541"/>
    </location>
</feature>
<evidence type="ECO:0000313" key="3">
    <source>
        <dbReference type="EMBL" id="KAK8737014.1"/>
    </source>
</evidence>
<dbReference type="SUPFAM" id="SSF51735">
    <property type="entry name" value="NAD(P)-binding Rossmann-fold domains"/>
    <property type="match status" value="1"/>
</dbReference>
<dbReference type="PRINTS" id="PR00081">
    <property type="entry name" value="GDHRDH"/>
</dbReference>
<dbReference type="GO" id="GO:0016491">
    <property type="term" value="F:oxidoreductase activity"/>
    <property type="evidence" value="ECO:0007669"/>
    <property type="project" value="UniProtKB-KW"/>
</dbReference>
<feature type="compositionally biased region" description="Gly residues" evidence="2">
    <location>
        <begin position="447"/>
        <end position="464"/>
    </location>
</feature>